<dbReference type="GO" id="GO:1902387">
    <property type="term" value="F:ceramide 1-phosphate binding"/>
    <property type="evidence" value="ECO:0007669"/>
    <property type="project" value="TreeGrafter"/>
</dbReference>
<dbReference type="RefSeq" id="XP_046593629.1">
    <property type="nucleotide sequence ID" value="XM_046737673.1"/>
</dbReference>
<dbReference type="KEGG" id="nlo:107222071"/>
<dbReference type="InterPro" id="IPR014830">
    <property type="entry name" value="Glycolipid_transfer_prot_dom"/>
</dbReference>
<accession>A0A6J0BQF1</accession>
<dbReference type="Gene3D" id="1.10.3520.10">
    <property type="entry name" value="Glycolipid transfer protein"/>
    <property type="match status" value="1"/>
</dbReference>
<sequence length="218" mass="24622">MASSTSGTQQRTTDATADDNFVKFPPVIDGKINTAEFLAAAQGVVRIVDKFGKLFAPVKYDMQGNIDKLNTKYVADKEKHSTLHDMILLEKISGKTIIATDALLWLRRGLHMIQVFFEKIIEDHKTGKASDDLVALLKKAYKEALEPYHGWMAQQLFGLLSRTVPTRSQLLHALANEQRNKDDLIIQELDVFLVILKENLQNLLTFYIEHNLENGAKV</sequence>
<dbReference type="PANTHER" id="PTHR10219:SF25">
    <property type="entry name" value="PLECKSTRIN HOMOLOGY DOMAIN-CONTAINING FAMILY A MEMBER 8"/>
    <property type="match status" value="1"/>
</dbReference>
<name>A0A6J0BQF1_NEOLC</name>
<dbReference type="GO" id="GO:1902388">
    <property type="term" value="F:ceramide 1-phosphate transfer activity"/>
    <property type="evidence" value="ECO:0007669"/>
    <property type="project" value="TreeGrafter"/>
</dbReference>
<dbReference type="GeneID" id="107222071"/>
<keyword evidence="1" id="KW-0813">Transport</keyword>
<evidence type="ECO:0000313" key="4">
    <source>
        <dbReference type="RefSeq" id="XP_015516770.1"/>
    </source>
</evidence>
<protein>
    <submittedName>
        <fullName evidence="4 5 6">Glycolipid transfer protein</fullName>
    </submittedName>
</protein>
<dbReference type="PANTHER" id="PTHR10219">
    <property type="entry name" value="GLYCOLIPID TRANSFER PROTEIN-RELATED"/>
    <property type="match status" value="1"/>
</dbReference>
<dbReference type="AlphaFoldDB" id="A0A6J0BQF1"/>
<evidence type="ECO:0000313" key="3">
    <source>
        <dbReference type="Proteomes" id="UP000829291"/>
    </source>
</evidence>
<dbReference type="Pfam" id="PF08718">
    <property type="entry name" value="GLTP"/>
    <property type="match status" value="1"/>
</dbReference>
<dbReference type="Proteomes" id="UP000829291">
    <property type="component" value="Chromosome 4"/>
</dbReference>
<evidence type="ECO:0000313" key="7">
    <source>
        <dbReference type="RefSeq" id="XP_046593631.1"/>
    </source>
</evidence>
<dbReference type="InParanoid" id="A0A6J0BQF1"/>
<dbReference type="FunCoup" id="A0A6J0BQF1">
    <property type="interactions" value="1056"/>
</dbReference>
<proteinExistence type="predicted"/>
<dbReference type="RefSeq" id="XP_046593630.1">
    <property type="nucleotide sequence ID" value="XM_046737674.1"/>
</dbReference>
<feature type="domain" description="Glycolipid transfer protein" evidence="2">
    <location>
        <begin position="32"/>
        <end position="175"/>
    </location>
</feature>
<evidence type="ECO:0000313" key="6">
    <source>
        <dbReference type="RefSeq" id="XP_046593630.1"/>
    </source>
</evidence>
<dbReference type="OrthoDB" id="74460at2759"/>
<dbReference type="RefSeq" id="XP_046593631.1">
    <property type="nucleotide sequence ID" value="XM_046737675.1"/>
</dbReference>
<gene>
    <name evidence="4 5 6 7" type="primary">LOC107222071</name>
</gene>
<dbReference type="RefSeq" id="XP_015516770.1">
    <property type="nucleotide sequence ID" value="XM_015661284.1"/>
</dbReference>
<reference evidence="4" key="1">
    <citation type="submission" date="2025-04" db="UniProtKB">
        <authorList>
            <consortium name="RefSeq"/>
        </authorList>
    </citation>
    <scope>IDENTIFICATION</scope>
    <source>
        <tissue evidence="5 6">Thorax and Abdomen</tissue>
        <tissue evidence="4">Whole body</tissue>
    </source>
</reference>
<evidence type="ECO:0000259" key="2">
    <source>
        <dbReference type="Pfam" id="PF08718"/>
    </source>
</evidence>
<dbReference type="GO" id="GO:0005829">
    <property type="term" value="C:cytosol"/>
    <property type="evidence" value="ECO:0007669"/>
    <property type="project" value="TreeGrafter"/>
</dbReference>
<keyword evidence="3" id="KW-1185">Reference proteome</keyword>
<organism evidence="3 4">
    <name type="scientific">Neodiprion lecontei</name>
    <name type="common">Redheaded pine sawfly</name>
    <dbReference type="NCBI Taxonomy" id="441921"/>
    <lineage>
        <taxon>Eukaryota</taxon>
        <taxon>Metazoa</taxon>
        <taxon>Ecdysozoa</taxon>
        <taxon>Arthropoda</taxon>
        <taxon>Hexapoda</taxon>
        <taxon>Insecta</taxon>
        <taxon>Pterygota</taxon>
        <taxon>Neoptera</taxon>
        <taxon>Endopterygota</taxon>
        <taxon>Hymenoptera</taxon>
        <taxon>Tenthredinoidea</taxon>
        <taxon>Diprionidae</taxon>
        <taxon>Diprioninae</taxon>
        <taxon>Neodiprion</taxon>
    </lineage>
</organism>
<dbReference type="InterPro" id="IPR036497">
    <property type="entry name" value="GLTP_sf"/>
</dbReference>
<dbReference type="SUPFAM" id="SSF110004">
    <property type="entry name" value="Glycolipid transfer protein, GLTP"/>
    <property type="match status" value="1"/>
</dbReference>
<evidence type="ECO:0000313" key="5">
    <source>
        <dbReference type="RefSeq" id="XP_046593629.1"/>
    </source>
</evidence>
<evidence type="ECO:0000256" key="1">
    <source>
        <dbReference type="ARBA" id="ARBA00022448"/>
    </source>
</evidence>
<dbReference type="FunFam" id="1.10.3520.10:FF:000001">
    <property type="entry name" value="Pleckstrin domain-containing family A member 8"/>
    <property type="match status" value="1"/>
</dbReference>
<dbReference type="GO" id="GO:0016020">
    <property type="term" value="C:membrane"/>
    <property type="evidence" value="ECO:0007669"/>
    <property type="project" value="TreeGrafter"/>
</dbReference>